<dbReference type="EMBL" id="CAJNRD030001124">
    <property type="protein sequence ID" value="CAG5108458.1"/>
    <property type="molecule type" value="Genomic_DNA"/>
</dbReference>
<dbReference type="AlphaFoldDB" id="A0A8J2HP35"/>
<name>A0A8J2HP35_COTCN</name>
<dbReference type="OrthoDB" id="7672046at2759"/>
<gene>
    <name evidence="1" type="ORF">HICCMSTLAB_LOCUS13247</name>
</gene>
<accession>A0A8J2HP35</accession>
<evidence type="ECO:0000313" key="1">
    <source>
        <dbReference type="EMBL" id="CAG5108458.1"/>
    </source>
</evidence>
<keyword evidence="2" id="KW-1185">Reference proteome</keyword>
<organism evidence="1 2">
    <name type="scientific">Cotesia congregata</name>
    <name type="common">Parasitoid wasp</name>
    <name type="synonym">Apanteles congregatus</name>
    <dbReference type="NCBI Taxonomy" id="51543"/>
    <lineage>
        <taxon>Eukaryota</taxon>
        <taxon>Metazoa</taxon>
        <taxon>Ecdysozoa</taxon>
        <taxon>Arthropoda</taxon>
        <taxon>Hexapoda</taxon>
        <taxon>Insecta</taxon>
        <taxon>Pterygota</taxon>
        <taxon>Neoptera</taxon>
        <taxon>Endopterygota</taxon>
        <taxon>Hymenoptera</taxon>
        <taxon>Apocrita</taxon>
        <taxon>Ichneumonoidea</taxon>
        <taxon>Braconidae</taxon>
        <taxon>Microgastrinae</taxon>
        <taxon>Cotesia</taxon>
    </lineage>
</organism>
<comment type="caution">
    <text evidence="1">The sequence shown here is derived from an EMBL/GenBank/DDBJ whole genome shotgun (WGS) entry which is preliminary data.</text>
</comment>
<dbReference type="Proteomes" id="UP000786811">
    <property type="component" value="Unassembled WGS sequence"/>
</dbReference>
<evidence type="ECO:0000313" key="2">
    <source>
        <dbReference type="Proteomes" id="UP000786811"/>
    </source>
</evidence>
<proteinExistence type="predicted"/>
<reference evidence="1" key="1">
    <citation type="submission" date="2021-04" db="EMBL/GenBank/DDBJ databases">
        <authorList>
            <person name="Chebbi M.A.C M."/>
        </authorList>
    </citation>
    <scope>NUCLEOTIDE SEQUENCE</scope>
</reference>
<sequence length="217" mass="23385">MVCGLDNNCDIINVLKKTLINAGIKFGKGIAVLVEIFLKIAMLKPCREQIALQPGQLRKLPTMISDCSSSVPDYGADESSAGEYVTADDGYEADIEIPSKSSRDEESSNQHNNLPKGTTNSLRFIFDSRGGHINTNITAHPALCSLAVDLLIQFSEQGLNTERCIIVSQGLRKVAVTCRESVSNCAALAGSGVIAKLLNGFRQILISKHPQHQGTDN</sequence>
<protein>
    <submittedName>
        <fullName evidence="1">Uncharacterized protein</fullName>
    </submittedName>
</protein>